<evidence type="ECO:0000259" key="1">
    <source>
        <dbReference type="Pfam" id="PF26154"/>
    </source>
</evidence>
<keyword evidence="3" id="KW-1185">Reference proteome</keyword>
<dbReference type="Pfam" id="PF26154">
    <property type="entry name" value="DUF8042"/>
    <property type="match status" value="1"/>
</dbReference>
<reference evidence="2 3" key="1">
    <citation type="submission" date="2021-06" db="EMBL/GenBank/DDBJ databases">
        <title>Bacillus sp. RD4P76, an endophyte from a halophyte.</title>
        <authorList>
            <person name="Sun J.-Q."/>
        </authorList>
    </citation>
    <scope>NUCLEOTIDE SEQUENCE [LARGE SCALE GENOMIC DNA]</scope>
    <source>
        <strain evidence="2 3">JCM 17098</strain>
    </source>
</reference>
<comment type="caution">
    <text evidence="2">The sequence shown here is derived from an EMBL/GenBank/DDBJ whole genome shotgun (WGS) entry which is preliminary data.</text>
</comment>
<evidence type="ECO:0000313" key="2">
    <source>
        <dbReference type="EMBL" id="MBU9722272.1"/>
    </source>
</evidence>
<dbReference type="Proteomes" id="UP000790580">
    <property type="component" value="Unassembled WGS sequence"/>
</dbReference>
<dbReference type="EMBL" id="JAHQCR010000050">
    <property type="protein sequence ID" value="MBU9722272.1"/>
    <property type="molecule type" value="Genomic_DNA"/>
</dbReference>
<proteinExistence type="predicted"/>
<name>A0ABS6JVJ6_9BACI</name>
<organism evidence="2 3">
    <name type="scientific">Evansella alkalicola</name>
    <dbReference type="NCBI Taxonomy" id="745819"/>
    <lineage>
        <taxon>Bacteria</taxon>
        <taxon>Bacillati</taxon>
        <taxon>Bacillota</taxon>
        <taxon>Bacilli</taxon>
        <taxon>Bacillales</taxon>
        <taxon>Bacillaceae</taxon>
        <taxon>Evansella</taxon>
    </lineage>
</organism>
<protein>
    <recommendedName>
        <fullName evidence="1">DUF8042 domain-containing protein</fullName>
    </recommendedName>
</protein>
<dbReference type="RefSeq" id="WP_088076504.1">
    <property type="nucleotide sequence ID" value="NZ_JAHQCR010000050.1"/>
</dbReference>
<accession>A0ABS6JVJ6</accession>
<feature type="domain" description="DUF8042" evidence="1">
    <location>
        <begin position="8"/>
        <end position="124"/>
    </location>
</feature>
<dbReference type="InterPro" id="IPR058355">
    <property type="entry name" value="DUF8042"/>
</dbReference>
<gene>
    <name evidence="2" type="ORF">KS407_12575</name>
</gene>
<sequence>MTKKLTAAKERFLQQYIGLLEEVEPSLTFVIECYEQGDGDIGERLLRKVLEGIAPYDEQNMTMVSIFGQAEADMEVLAAYQNVIYVASNMEEELGDEWSPGAYMRDVFLPTHKKWMKRVEGKLKELE</sequence>
<evidence type="ECO:0000313" key="3">
    <source>
        <dbReference type="Proteomes" id="UP000790580"/>
    </source>
</evidence>